<evidence type="ECO:0000256" key="2">
    <source>
        <dbReference type="ARBA" id="ARBA00023125"/>
    </source>
</evidence>
<dbReference type="Pfam" id="PF00392">
    <property type="entry name" value="GntR"/>
    <property type="match status" value="1"/>
</dbReference>
<keyword evidence="2" id="KW-0238">DNA-binding</keyword>
<dbReference type="Proteomes" id="UP000473525">
    <property type="component" value="Unassembled WGS sequence"/>
</dbReference>
<dbReference type="PROSITE" id="PS50949">
    <property type="entry name" value="HTH_GNTR"/>
    <property type="match status" value="1"/>
</dbReference>
<dbReference type="GO" id="GO:0003700">
    <property type="term" value="F:DNA-binding transcription factor activity"/>
    <property type="evidence" value="ECO:0007669"/>
    <property type="project" value="InterPro"/>
</dbReference>
<sequence length="221" mass="24105">MSTIAHEHGALRENVVAALRDDIVSGRLAPGEPLRTEVVMQRFGVSNSPLREAFAQLASEGLVVVQRNRGATVAPLSRRDAADVFRVSGLLMEYVLRWALPRLVPGDVATLRRVSLDFDLAYRSGDLVTAFAEADRYGEVLLDRCGSVELSRAFQALLPRLQRLVRLLDPIEYLALQVSLHSAVLASAEDADVESAVAAVTSIWRQVERAVEALSDDTIGS</sequence>
<gene>
    <name evidence="5" type="ORF">GON03_08165</name>
</gene>
<dbReference type="SUPFAM" id="SSF48008">
    <property type="entry name" value="GntR ligand-binding domain-like"/>
    <property type="match status" value="1"/>
</dbReference>
<evidence type="ECO:0000313" key="6">
    <source>
        <dbReference type="Proteomes" id="UP000473525"/>
    </source>
</evidence>
<evidence type="ECO:0000259" key="4">
    <source>
        <dbReference type="PROSITE" id="PS50949"/>
    </source>
</evidence>
<dbReference type="InterPro" id="IPR036388">
    <property type="entry name" value="WH-like_DNA-bd_sf"/>
</dbReference>
<dbReference type="InterPro" id="IPR000524">
    <property type="entry name" value="Tscrpt_reg_HTH_GntR"/>
</dbReference>
<organism evidence="5 6">
    <name type="scientific">Nocardioides agri</name>
    <dbReference type="NCBI Taxonomy" id="2682843"/>
    <lineage>
        <taxon>Bacteria</taxon>
        <taxon>Bacillati</taxon>
        <taxon>Actinomycetota</taxon>
        <taxon>Actinomycetes</taxon>
        <taxon>Propionibacteriales</taxon>
        <taxon>Nocardioidaceae</taxon>
        <taxon>Nocardioides</taxon>
    </lineage>
</organism>
<dbReference type="SMART" id="SM00345">
    <property type="entry name" value="HTH_GNTR"/>
    <property type="match status" value="1"/>
</dbReference>
<name>A0A6L6XPE4_9ACTN</name>
<dbReference type="PANTHER" id="PTHR43537">
    <property type="entry name" value="TRANSCRIPTIONAL REGULATOR, GNTR FAMILY"/>
    <property type="match status" value="1"/>
</dbReference>
<evidence type="ECO:0000313" key="5">
    <source>
        <dbReference type="EMBL" id="MVQ49154.1"/>
    </source>
</evidence>
<dbReference type="InterPro" id="IPR008920">
    <property type="entry name" value="TF_FadR/GntR_C"/>
</dbReference>
<keyword evidence="6" id="KW-1185">Reference proteome</keyword>
<keyword evidence="1" id="KW-0805">Transcription regulation</keyword>
<dbReference type="Pfam" id="PF07729">
    <property type="entry name" value="FCD"/>
    <property type="match status" value="1"/>
</dbReference>
<dbReference type="SUPFAM" id="SSF46785">
    <property type="entry name" value="Winged helix' DNA-binding domain"/>
    <property type="match status" value="1"/>
</dbReference>
<dbReference type="Gene3D" id="1.10.10.10">
    <property type="entry name" value="Winged helix-like DNA-binding domain superfamily/Winged helix DNA-binding domain"/>
    <property type="match status" value="1"/>
</dbReference>
<dbReference type="InterPro" id="IPR036390">
    <property type="entry name" value="WH_DNA-bd_sf"/>
</dbReference>
<accession>A0A6L6XPE4</accession>
<protein>
    <submittedName>
        <fullName evidence="5">GntR family transcriptional regulator</fullName>
    </submittedName>
</protein>
<feature type="domain" description="HTH gntR-type" evidence="4">
    <location>
        <begin position="9"/>
        <end position="76"/>
    </location>
</feature>
<dbReference type="CDD" id="cd07377">
    <property type="entry name" value="WHTH_GntR"/>
    <property type="match status" value="1"/>
</dbReference>
<dbReference type="PANTHER" id="PTHR43537:SF5">
    <property type="entry name" value="UXU OPERON TRANSCRIPTIONAL REGULATOR"/>
    <property type="match status" value="1"/>
</dbReference>
<proteinExistence type="predicted"/>
<dbReference type="Gene3D" id="1.20.120.530">
    <property type="entry name" value="GntR ligand-binding domain-like"/>
    <property type="match status" value="1"/>
</dbReference>
<dbReference type="GO" id="GO:0003677">
    <property type="term" value="F:DNA binding"/>
    <property type="evidence" value="ECO:0007669"/>
    <property type="project" value="UniProtKB-KW"/>
</dbReference>
<evidence type="ECO:0000256" key="1">
    <source>
        <dbReference type="ARBA" id="ARBA00023015"/>
    </source>
</evidence>
<evidence type="ECO:0000256" key="3">
    <source>
        <dbReference type="ARBA" id="ARBA00023163"/>
    </source>
</evidence>
<comment type="caution">
    <text evidence="5">The sequence shown here is derived from an EMBL/GenBank/DDBJ whole genome shotgun (WGS) entry which is preliminary data.</text>
</comment>
<dbReference type="RefSeq" id="WP_157341677.1">
    <property type="nucleotide sequence ID" value="NZ_WSEK01000004.1"/>
</dbReference>
<keyword evidence="3" id="KW-0804">Transcription</keyword>
<dbReference type="InterPro" id="IPR011711">
    <property type="entry name" value="GntR_C"/>
</dbReference>
<dbReference type="AlphaFoldDB" id="A0A6L6XPE4"/>
<reference evidence="5 6" key="1">
    <citation type="submission" date="2019-12" db="EMBL/GenBank/DDBJ databases">
        <authorList>
            <person name="Huq M.A."/>
        </authorList>
    </citation>
    <scope>NUCLEOTIDE SEQUENCE [LARGE SCALE GENOMIC DNA]</scope>
    <source>
        <strain evidence="5 6">MAH-18</strain>
    </source>
</reference>
<dbReference type="EMBL" id="WSEK01000004">
    <property type="protein sequence ID" value="MVQ49154.1"/>
    <property type="molecule type" value="Genomic_DNA"/>
</dbReference>